<organism evidence="1 2">
    <name type="scientific">Plasmodium brasilianum</name>
    <dbReference type="NCBI Taxonomy" id="5824"/>
    <lineage>
        <taxon>Eukaryota</taxon>
        <taxon>Sar</taxon>
        <taxon>Alveolata</taxon>
        <taxon>Apicomplexa</taxon>
        <taxon>Aconoidasida</taxon>
        <taxon>Haemosporida</taxon>
        <taxon>Plasmodiidae</taxon>
        <taxon>Plasmodium</taxon>
        <taxon>Plasmodium (Plasmodium)</taxon>
    </lineage>
</organism>
<sequence>MKQNKQNKPNKAKQSKTKQSKTKIILKKKINFPKSKDGNSKIKNSKKRSIEKINSPAKIAKTDLDSSEPNEKDSKKKIELFENCSFHKEGETSKNGKEVTEDKLNDNYENESITPQELTEEDKEYVTSTVDKQNSRIKKKKKFKANARNSFAEETKKIIKKKYIEKEKSKTEKDTQKKKEILKKSKDGKLRNMHVKLVGNKNDNNVNSVQEEEEEKGEEVEEVDEEVDEEAEDEEVDEADEDEEVDEEDEDEEVDEEDEDEEVDEEKEVDEGVDEEKEVDEDEEEQVDENEEEEVEIEVEECVEDDEEEEVEQEDEGGEAVVEEVEEEAEEEEEEEIEKKVDKEVDEEVGEDDGDEEKGKESEEDKAVKYFVEKKYGNGEEEEDEHEKKGIRKFVEMKECSVQGNDDNEKSGNDDDSIVYGEGNFDKGTDQSSVNKNQKSDNESGVSECSDIKKNDRLFASMNDYNSPNKMFNEHVGKLNIFGNVNIDVEKLRKSLNKNKSVIDEKKVKMTESENPFENEEVLYSESSIKISKFIKKNEKYDWAGYLPVKIQIMKNTENKKFRILCFQKGSGRLFLNTDIFEGFKIIPSKSMSALFSGRDICDEKKLNQYIVTFMSSTSRDEFVKKINSITEKN</sequence>
<comment type="caution">
    <text evidence="1">The sequence shown here is derived from an EMBL/GenBank/DDBJ whole genome shotgun (WGS) entry which is preliminary data.</text>
</comment>
<evidence type="ECO:0000313" key="1">
    <source>
        <dbReference type="EMBL" id="KAI4840627.1"/>
    </source>
</evidence>
<protein>
    <submittedName>
        <fullName evidence="1">Uncharacterized protein</fullName>
    </submittedName>
</protein>
<gene>
    <name evidence="1" type="ORF">MKS88_000860</name>
</gene>
<evidence type="ECO:0000313" key="2">
    <source>
        <dbReference type="Proteomes" id="UP001056978"/>
    </source>
</evidence>
<reference evidence="1" key="1">
    <citation type="submission" date="2022-06" db="EMBL/GenBank/DDBJ databases">
        <title>The First Complete Genome of the Simian Malaria Parasite Plasmodium brasilianum.</title>
        <authorList>
            <person name="Bajic M."/>
            <person name="Ravishankar S."/>
        </authorList>
    </citation>
    <scope>NUCLEOTIDE SEQUENCE</scope>
    <source>
        <strain evidence="1">Bolivian I</strain>
    </source>
</reference>
<dbReference type="EMBL" id="CM043771">
    <property type="protein sequence ID" value="KAI4840627.1"/>
    <property type="molecule type" value="Genomic_DNA"/>
</dbReference>
<accession>A0ACB9YG99</accession>
<keyword evidence="2" id="KW-1185">Reference proteome</keyword>
<proteinExistence type="predicted"/>
<dbReference type="Proteomes" id="UP001056978">
    <property type="component" value="Chromosome 3"/>
</dbReference>
<name>A0ACB9YG99_PLABR</name>